<proteinExistence type="predicted"/>
<name>A0A1M6RUM9_REIAG</name>
<reference evidence="2" key="1">
    <citation type="submission" date="2016-11" db="EMBL/GenBank/DDBJ databases">
        <authorList>
            <person name="Varghese N."/>
            <person name="Submissions S."/>
        </authorList>
    </citation>
    <scope>NUCLEOTIDE SEQUENCE [LARGE SCALE GENOMIC DNA]</scope>
    <source>
        <strain evidence="2">DSM 26134</strain>
    </source>
</reference>
<dbReference type="STRING" id="156994.SAMN04488028_104296"/>
<dbReference type="Proteomes" id="UP000184474">
    <property type="component" value="Unassembled WGS sequence"/>
</dbReference>
<evidence type="ECO:0000313" key="2">
    <source>
        <dbReference type="Proteomes" id="UP000184474"/>
    </source>
</evidence>
<keyword evidence="2" id="KW-1185">Reference proteome</keyword>
<evidence type="ECO:0008006" key="3">
    <source>
        <dbReference type="Google" id="ProtNLM"/>
    </source>
</evidence>
<accession>A0A1M6RUM9</accession>
<dbReference type="AlphaFoldDB" id="A0A1M6RUM9"/>
<gene>
    <name evidence="1" type="ORF">SAMN04488028_104296</name>
</gene>
<dbReference type="Gene3D" id="3.40.50.2300">
    <property type="match status" value="1"/>
</dbReference>
<sequence length="145" mass="16275">MDGDVPIHAFFKREKNIMKSSSVISLGHDPVTFEISKLLAMKSCRSASIHIMSTIDHALHFIASQAFGASKMTFLLDLDMPDLDGTRFIGEFEKLSQSVKEKVQIYVLGSISKVNEFSQQAQSPSIENHFQKQLLLGQLQVMQRC</sequence>
<evidence type="ECO:0000313" key="1">
    <source>
        <dbReference type="EMBL" id="SHK36068.1"/>
    </source>
</evidence>
<protein>
    <recommendedName>
        <fullName evidence="3">Response regulator receiver domain-containing protein</fullName>
    </recommendedName>
</protein>
<dbReference type="EMBL" id="FRAA01000004">
    <property type="protein sequence ID" value="SHK36068.1"/>
    <property type="molecule type" value="Genomic_DNA"/>
</dbReference>
<organism evidence="1 2">
    <name type="scientific">Reichenbachiella agariperforans</name>
    <dbReference type="NCBI Taxonomy" id="156994"/>
    <lineage>
        <taxon>Bacteria</taxon>
        <taxon>Pseudomonadati</taxon>
        <taxon>Bacteroidota</taxon>
        <taxon>Cytophagia</taxon>
        <taxon>Cytophagales</taxon>
        <taxon>Reichenbachiellaceae</taxon>
        <taxon>Reichenbachiella</taxon>
    </lineage>
</organism>